<protein>
    <recommendedName>
        <fullName evidence="3">Ig-like domain-containing protein</fullName>
    </recommendedName>
</protein>
<sequence length="516" mass="54507">MSGRRQVGAGVVVRVLPVALVLAVVGGLPARAAPVLPDVTVRVTILELEDLGDDLDSTSDADFYTVTRFDDGAGRVAEHRSRTWDGQEHVHPNTEWSFAANPARGSVHVRLGVFDDDDTFNGGDDRADVVPGGAEAVEVDVALRPCALTGTVTGGCSRQIVSADGDEIVFVVDVLLPTATPGLRVQCLHTPIWPVPGAVVTIRATALDGAGAPLAVADRVSTKREGVQVASVTGTATTTHQFTAVGEQFSYECEAEDAGGEQAATTTPRTVRVGPTADLAVPIVHTGPGDRRIDVVVLPDTDAYVGWADPDFLWDLPAALLGGYYGEEFTLANQGAFNLWIGRSVADIDWPPSPPGTPNPPPCTITPPEDWDRYGFAEVGWILHDDPHRDCARGALRLFGAFDGDPRISIHETGHVPFGLADEYCCDGGYFTGETPNVYAELADCQADAPAVGRAPTACRSLGATTDMQTWFTSDPDTGLPGVADDLMVDQGPLQALDRRRWTNLLTSCTTGGGGC</sequence>
<comment type="caution">
    <text evidence="1">The sequence shown here is derived from an EMBL/GenBank/DDBJ whole genome shotgun (WGS) entry which is preliminary data.</text>
</comment>
<evidence type="ECO:0000313" key="2">
    <source>
        <dbReference type="Proteomes" id="UP001501195"/>
    </source>
</evidence>
<dbReference type="Proteomes" id="UP001501195">
    <property type="component" value="Unassembled WGS sequence"/>
</dbReference>
<name>A0ABP9I009_9ACTN</name>
<gene>
    <name evidence="1" type="ORF">GCM10023225_23840</name>
</gene>
<accession>A0ABP9I009</accession>
<evidence type="ECO:0008006" key="3">
    <source>
        <dbReference type="Google" id="ProtNLM"/>
    </source>
</evidence>
<reference evidence="2" key="1">
    <citation type="journal article" date="2019" name="Int. J. Syst. Evol. Microbiol.">
        <title>The Global Catalogue of Microorganisms (GCM) 10K type strain sequencing project: providing services to taxonomists for standard genome sequencing and annotation.</title>
        <authorList>
            <consortium name="The Broad Institute Genomics Platform"/>
            <consortium name="The Broad Institute Genome Sequencing Center for Infectious Disease"/>
            <person name="Wu L."/>
            <person name="Ma J."/>
        </authorList>
    </citation>
    <scope>NUCLEOTIDE SEQUENCE [LARGE SCALE GENOMIC DNA]</scope>
    <source>
        <strain evidence="2">JCM 18126</strain>
    </source>
</reference>
<keyword evidence="2" id="KW-1185">Reference proteome</keyword>
<organism evidence="1 2">
    <name type="scientific">Kineococcus glutinatus</name>
    <dbReference type="NCBI Taxonomy" id="1070872"/>
    <lineage>
        <taxon>Bacteria</taxon>
        <taxon>Bacillati</taxon>
        <taxon>Actinomycetota</taxon>
        <taxon>Actinomycetes</taxon>
        <taxon>Kineosporiales</taxon>
        <taxon>Kineosporiaceae</taxon>
        <taxon>Kineococcus</taxon>
    </lineage>
</organism>
<dbReference type="EMBL" id="BAABIL010000368">
    <property type="protein sequence ID" value="GAA4983851.1"/>
    <property type="molecule type" value="Genomic_DNA"/>
</dbReference>
<proteinExistence type="predicted"/>
<evidence type="ECO:0000313" key="1">
    <source>
        <dbReference type="EMBL" id="GAA4983851.1"/>
    </source>
</evidence>
<dbReference type="RefSeq" id="WP_345712800.1">
    <property type="nucleotide sequence ID" value="NZ_BAABIL010000368.1"/>
</dbReference>